<reference evidence="1 2" key="1">
    <citation type="submission" date="2023-03" db="EMBL/GenBank/DDBJ databases">
        <title>High-quality genome of Scylla paramamosain provides insights in environmental adaptation.</title>
        <authorList>
            <person name="Zhang L."/>
        </authorList>
    </citation>
    <scope>NUCLEOTIDE SEQUENCE [LARGE SCALE GENOMIC DNA]</scope>
    <source>
        <strain evidence="1">LZ_2023a</strain>
        <tissue evidence="1">Muscle</tissue>
    </source>
</reference>
<accession>A0AAW0UJD6</accession>
<evidence type="ECO:0000313" key="2">
    <source>
        <dbReference type="Proteomes" id="UP001487740"/>
    </source>
</evidence>
<dbReference type="Proteomes" id="UP001487740">
    <property type="component" value="Unassembled WGS sequence"/>
</dbReference>
<keyword evidence="2" id="KW-1185">Reference proteome</keyword>
<name>A0AAW0UJD6_SCYPA</name>
<gene>
    <name evidence="1" type="ORF">O3P69_003637</name>
</gene>
<dbReference type="AlphaFoldDB" id="A0AAW0UJD6"/>
<evidence type="ECO:0000313" key="1">
    <source>
        <dbReference type="EMBL" id="KAK8399744.1"/>
    </source>
</evidence>
<proteinExistence type="predicted"/>
<dbReference type="EMBL" id="JARAKH010000011">
    <property type="protein sequence ID" value="KAK8399744.1"/>
    <property type="molecule type" value="Genomic_DNA"/>
</dbReference>
<sequence>MRRVLPAVERSGGALRDRVFSCVGDVAGRDVLCGRPLPLTYPSRSPILHAPYLKPPQTHIPSGLSPLAASILRTDFELFVLMFTPLPADRVGAGGRGLCILNEGVLVFLGRRWAAGQTIGKHMKRAACFIKPTCLSRKPRHQHSSRRSLAYP</sequence>
<organism evidence="1 2">
    <name type="scientific">Scylla paramamosain</name>
    <name type="common">Mud crab</name>
    <dbReference type="NCBI Taxonomy" id="85552"/>
    <lineage>
        <taxon>Eukaryota</taxon>
        <taxon>Metazoa</taxon>
        <taxon>Ecdysozoa</taxon>
        <taxon>Arthropoda</taxon>
        <taxon>Crustacea</taxon>
        <taxon>Multicrustacea</taxon>
        <taxon>Malacostraca</taxon>
        <taxon>Eumalacostraca</taxon>
        <taxon>Eucarida</taxon>
        <taxon>Decapoda</taxon>
        <taxon>Pleocyemata</taxon>
        <taxon>Brachyura</taxon>
        <taxon>Eubrachyura</taxon>
        <taxon>Portunoidea</taxon>
        <taxon>Portunidae</taxon>
        <taxon>Portuninae</taxon>
        <taxon>Scylla</taxon>
    </lineage>
</organism>
<protein>
    <submittedName>
        <fullName evidence="1">Uncharacterized protein</fullName>
    </submittedName>
</protein>
<comment type="caution">
    <text evidence="1">The sequence shown here is derived from an EMBL/GenBank/DDBJ whole genome shotgun (WGS) entry which is preliminary data.</text>
</comment>